<dbReference type="Gene3D" id="3.10.50.40">
    <property type="match status" value="1"/>
</dbReference>
<keyword evidence="3 5" id="KW-0697">Rotamase</keyword>
<dbReference type="STRING" id="3885.V7ADI1"/>
<dbReference type="GO" id="GO:0003755">
    <property type="term" value="F:peptidyl-prolyl cis-trans isomerase activity"/>
    <property type="evidence" value="ECO:0007669"/>
    <property type="project" value="UniProtKB-KW"/>
</dbReference>
<dbReference type="Gene3D" id="2.60.120.340">
    <property type="entry name" value="Nucleoplasmin core domain"/>
    <property type="match status" value="1"/>
</dbReference>
<evidence type="ECO:0000259" key="7">
    <source>
        <dbReference type="PROSITE" id="PS50059"/>
    </source>
</evidence>
<feature type="domain" description="PPIase FKBP-type" evidence="7">
    <location>
        <begin position="483"/>
        <end position="571"/>
    </location>
</feature>
<dbReference type="PROSITE" id="PS50059">
    <property type="entry name" value="FKBP_PPIASE"/>
    <property type="match status" value="1"/>
</dbReference>
<feature type="compositionally biased region" description="Acidic residues" evidence="6">
    <location>
        <begin position="90"/>
        <end position="105"/>
    </location>
</feature>
<keyword evidence="4 5" id="KW-0413">Isomerase</keyword>
<accession>V7ADI1</accession>
<evidence type="ECO:0000256" key="6">
    <source>
        <dbReference type="SAM" id="MobiDB-lite"/>
    </source>
</evidence>
<gene>
    <name evidence="8" type="ORF">PHAVU_011G000800g</name>
</gene>
<organism evidence="8 9">
    <name type="scientific">Phaseolus vulgaris</name>
    <name type="common">Kidney bean</name>
    <name type="synonym">French bean</name>
    <dbReference type="NCBI Taxonomy" id="3885"/>
    <lineage>
        <taxon>Eukaryota</taxon>
        <taxon>Viridiplantae</taxon>
        <taxon>Streptophyta</taxon>
        <taxon>Embryophyta</taxon>
        <taxon>Tracheophyta</taxon>
        <taxon>Spermatophyta</taxon>
        <taxon>Magnoliopsida</taxon>
        <taxon>eudicotyledons</taxon>
        <taxon>Gunneridae</taxon>
        <taxon>Pentapetalae</taxon>
        <taxon>rosids</taxon>
        <taxon>fabids</taxon>
        <taxon>Fabales</taxon>
        <taxon>Fabaceae</taxon>
        <taxon>Papilionoideae</taxon>
        <taxon>50 kb inversion clade</taxon>
        <taxon>NPAAA clade</taxon>
        <taxon>indigoferoid/millettioid clade</taxon>
        <taxon>Phaseoleae</taxon>
        <taxon>Phaseolus</taxon>
    </lineage>
</organism>
<evidence type="ECO:0000256" key="5">
    <source>
        <dbReference type="PROSITE-ProRule" id="PRU00277"/>
    </source>
</evidence>
<evidence type="ECO:0000256" key="3">
    <source>
        <dbReference type="ARBA" id="ARBA00023110"/>
    </source>
</evidence>
<feature type="region of interest" description="Disordered" evidence="6">
    <location>
        <begin position="80"/>
        <end position="140"/>
    </location>
</feature>
<dbReference type="eggNOG" id="KOG0552">
    <property type="taxonomic scope" value="Eukaryota"/>
</dbReference>
<dbReference type="Gramene" id="ESW03275">
    <property type="protein sequence ID" value="ESW03275"/>
    <property type="gene ID" value="PHAVU_011G000800g"/>
</dbReference>
<dbReference type="EC" id="5.2.1.8" evidence="2 5"/>
<dbReference type="EMBL" id="CM002298">
    <property type="protein sequence ID" value="ESW03275.1"/>
    <property type="molecule type" value="Genomic_DNA"/>
</dbReference>
<comment type="catalytic activity">
    <reaction evidence="1 5">
        <text>[protein]-peptidylproline (omega=180) = [protein]-peptidylproline (omega=0)</text>
        <dbReference type="Rhea" id="RHEA:16237"/>
        <dbReference type="Rhea" id="RHEA-COMP:10747"/>
        <dbReference type="Rhea" id="RHEA-COMP:10748"/>
        <dbReference type="ChEBI" id="CHEBI:83833"/>
        <dbReference type="ChEBI" id="CHEBI:83834"/>
        <dbReference type="EC" id="5.2.1.8"/>
    </reaction>
</comment>
<evidence type="ECO:0000256" key="4">
    <source>
        <dbReference type="ARBA" id="ARBA00023235"/>
    </source>
</evidence>
<dbReference type="InterPro" id="IPR001179">
    <property type="entry name" value="PPIase_FKBP_dom"/>
</dbReference>
<dbReference type="Pfam" id="PF00254">
    <property type="entry name" value="FKBP_C"/>
    <property type="match status" value="1"/>
</dbReference>
<sequence length="571" mass="63198">MAFWGVEVKPGKPFTHKYEDSKGRLHISMATLGLGTATTKSTLQCNVGNRSPVYLCSLYPGNSESLQLNLELEEVDQDIADTETERSDYSDEEDYEDSFIDDDIVPEAFSPSPISKEGNCPNSKPQPSSHDTRPKIRKGSLRRLRKRYQVESDDDGCCGEKIIGNDRMHAQIQETDNEDSLPISSLYKNKASGRVVDEEMDVSVVIGAGAASNKNGEDGGNSTFETNLEAGHVLLDSQTHREAVPSKHLVDPCTSLDVGDIKNSKKKKKRKEKETKSSCNGHSIKLDNVIDELKKEEMTQDIVAGGKQQQHADDKDVKISGNVALPSAETDPKKNRKKGKKKEQVNKSDNGYNENAIQEDMTNRDAAGSQNVIYNFSEEKQQHQKLTNEKMVDNGAFDLPDGNQSENRKVKKRKKMSKSQGNGEVVNSNIAVYVERSGETEMMEEDRNKGVDAKPSHVRTLTNGLVIQEQEKGIKDGKIAASGKKISIYYTGKLKENGTVFESNAGQAPFKFRLGKGEVIEGWDVGLEGMHVGEKRRLVIPPSLTSESEGHSAKIPPNSWLVYDIELVKVH</sequence>
<feature type="region of interest" description="Disordered" evidence="6">
    <location>
        <begin position="255"/>
        <end position="283"/>
    </location>
</feature>
<dbReference type="PANTHER" id="PTHR43811">
    <property type="entry name" value="FKBP-TYPE PEPTIDYL-PROLYL CIS-TRANS ISOMERASE FKPA"/>
    <property type="match status" value="1"/>
</dbReference>
<keyword evidence="9" id="KW-1185">Reference proteome</keyword>
<dbReference type="InterPro" id="IPR041232">
    <property type="entry name" value="NPL"/>
</dbReference>
<dbReference type="Pfam" id="PF17800">
    <property type="entry name" value="NPL"/>
    <property type="match status" value="1"/>
</dbReference>
<dbReference type="InterPro" id="IPR046357">
    <property type="entry name" value="PPIase_dom_sf"/>
</dbReference>
<evidence type="ECO:0000256" key="1">
    <source>
        <dbReference type="ARBA" id="ARBA00000971"/>
    </source>
</evidence>
<proteinExistence type="predicted"/>
<protein>
    <recommendedName>
        <fullName evidence="2 5">peptidylprolyl isomerase</fullName>
        <ecNumber evidence="2 5">5.2.1.8</ecNumber>
    </recommendedName>
</protein>
<reference evidence="9" key="1">
    <citation type="journal article" date="2014" name="Nat. Genet.">
        <title>A reference genome for common bean and genome-wide analysis of dual domestications.</title>
        <authorList>
            <person name="Schmutz J."/>
            <person name="McClean P.E."/>
            <person name="Mamidi S."/>
            <person name="Wu G.A."/>
            <person name="Cannon S.B."/>
            <person name="Grimwood J."/>
            <person name="Jenkins J."/>
            <person name="Shu S."/>
            <person name="Song Q."/>
            <person name="Chavarro C."/>
            <person name="Torres-Torres M."/>
            <person name="Geffroy V."/>
            <person name="Moghaddam S.M."/>
            <person name="Gao D."/>
            <person name="Abernathy B."/>
            <person name="Barry K."/>
            <person name="Blair M."/>
            <person name="Brick M.A."/>
            <person name="Chovatia M."/>
            <person name="Gepts P."/>
            <person name="Goodstein D.M."/>
            <person name="Gonzales M."/>
            <person name="Hellsten U."/>
            <person name="Hyten D.L."/>
            <person name="Jia G."/>
            <person name="Kelly J.D."/>
            <person name="Kudrna D."/>
            <person name="Lee R."/>
            <person name="Richard M.M."/>
            <person name="Miklas P.N."/>
            <person name="Osorno J.M."/>
            <person name="Rodrigues J."/>
            <person name="Thareau V."/>
            <person name="Urrea C.A."/>
            <person name="Wang M."/>
            <person name="Yu Y."/>
            <person name="Zhang M."/>
            <person name="Wing R.A."/>
            <person name="Cregan P.B."/>
            <person name="Rokhsar D.S."/>
            <person name="Jackson S.A."/>
        </authorList>
    </citation>
    <scope>NUCLEOTIDE SEQUENCE [LARGE SCALE GENOMIC DNA]</scope>
    <source>
        <strain evidence="9">cv. G19833</strain>
    </source>
</reference>
<feature type="region of interest" description="Disordered" evidence="6">
    <location>
        <begin position="394"/>
        <end position="423"/>
    </location>
</feature>
<dbReference type="Proteomes" id="UP000000226">
    <property type="component" value="Chromosome 11"/>
</dbReference>
<dbReference type="OrthoDB" id="1902587at2759"/>
<dbReference type="OMA" id="LGVDDGM"/>
<evidence type="ECO:0000313" key="9">
    <source>
        <dbReference type="Proteomes" id="UP000000226"/>
    </source>
</evidence>
<dbReference type="AlphaFoldDB" id="V7ADI1"/>
<name>V7ADI1_PHAVU</name>
<evidence type="ECO:0000313" key="8">
    <source>
        <dbReference type="EMBL" id="ESW03275.1"/>
    </source>
</evidence>
<feature type="compositionally biased region" description="Polar residues" evidence="6">
    <location>
        <begin position="120"/>
        <end position="129"/>
    </location>
</feature>
<evidence type="ECO:0000256" key="2">
    <source>
        <dbReference type="ARBA" id="ARBA00013194"/>
    </source>
</evidence>
<dbReference type="SUPFAM" id="SSF54534">
    <property type="entry name" value="FKBP-like"/>
    <property type="match status" value="1"/>
</dbReference>
<feature type="compositionally biased region" description="Polar residues" evidence="6">
    <location>
        <begin position="347"/>
        <end position="356"/>
    </location>
</feature>
<feature type="region of interest" description="Disordered" evidence="6">
    <location>
        <begin position="301"/>
        <end position="356"/>
    </location>
</feature>
<dbReference type="PANTHER" id="PTHR43811:SF48">
    <property type="entry name" value="PEPTIDYL-PROLYL CIS-TRANS ISOMERASE FKBP43"/>
    <property type="match status" value="1"/>
</dbReference>